<comment type="caution">
    <text evidence="5">The sequence shown here is derived from an EMBL/GenBank/DDBJ whole genome shotgun (WGS) entry which is preliminary data.</text>
</comment>
<evidence type="ECO:0000256" key="1">
    <source>
        <dbReference type="ARBA" id="ARBA00022670"/>
    </source>
</evidence>
<reference evidence="5 6" key="1">
    <citation type="submission" date="2016-04" db="EMBL/GenBank/DDBJ databases">
        <title>Draft Genome Sequences of Staphylococcus capitis Strain H36, S. capitis Strain H65, S. cohnii Strain H62, S. hominis Strain H69, Mycobacterium iranicum Strain H39, Plantibacter sp. Strain H53, Pseudomonas oryzihabitans Strain H72, and Microbacterium sp. Strain H83, isolated from residential settings.</title>
        <authorList>
            <person name="Lymperopoulou D."/>
            <person name="Adams R.I."/>
            <person name="Lindow S."/>
            <person name="Coil D.A."/>
            <person name="Jospin G."/>
            <person name="Eisen J.A."/>
        </authorList>
    </citation>
    <scope>NUCLEOTIDE SEQUENCE [LARGE SCALE GENOMIC DNA]</scope>
    <source>
        <strain evidence="5 6">H39</strain>
    </source>
</reference>
<keyword evidence="4" id="KW-1133">Transmembrane helix</keyword>
<dbReference type="GO" id="GO:0006508">
    <property type="term" value="P:proteolysis"/>
    <property type="evidence" value="ECO:0007669"/>
    <property type="project" value="UniProtKB-KW"/>
</dbReference>
<proteinExistence type="predicted"/>
<evidence type="ECO:0000313" key="5">
    <source>
        <dbReference type="EMBL" id="OAN39718.1"/>
    </source>
</evidence>
<sequence>MTFEQRFDLGATPSGPTFLPPETTAVAPRPEPVPAVPTRVHVGTPPQTAPPVPDPLAEPAAPRRSAMSALLIGACLMIGAAAGGGAGFLAAEADRGPAIRQYPPSASAPLPGGSTQSASQALLPSVVQIGAGNSVGSGFAIDDEGRIMTNSHVIDGYSRVLVRMADGRRSAARVVGTDAATDVAVLEVTGPPPPAAALGVSNGLAIGQPVIAVGAPLGLNSTVTSGIISAVDRTARLGRNPGQLLLQTDASINPGNSGGPLANLDGQVIGMNTAIATVGGPEAGNIGIGFAVPIDRAIEVAREIIQNG</sequence>
<keyword evidence="1" id="KW-0645">Protease</keyword>
<dbReference type="PRINTS" id="PR00834">
    <property type="entry name" value="PROTEASES2C"/>
</dbReference>
<dbReference type="Gene3D" id="2.40.10.120">
    <property type="match status" value="1"/>
</dbReference>
<dbReference type="PANTHER" id="PTHR43343">
    <property type="entry name" value="PEPTIDASE S12"/>
    <property type="match status" value="1"/>
</dbReference>
<keyword evidence="2" id="KW-0378">Hydrolase</keyword>
<keyword evidence="4" id="KW-0812">Transmembrane</keyword>
<feature type="region of interest" description="Disordered" evidence="3">
    <location>
        <begin position="1"/>
        <end position="33"/>
    </location>
</feature>
<dbReference type="Pfam" id="PF13365">
    <property type="entry name" value="Trypsin_2"/>
    <property type="match status" value="1"/>
</dbReference>
<evidence type="ECO:0000256" key="4">
    <source>
        <dbReference type="SAM" id="Phobius"/>
    </source>
</evidence>
<dbReference type="OrthoDB" id="9758917at2"/>
<dbReference type="InterPro" id="IPR051201">
    <property type="entry name" value="Chloro_Bact_Ser_Proteases"/>
</dbReference>
<feature type="transmembrane region" description="Helical" evidence="4">
    <location>
        <begin position="69"/>
        <end position="91"/>
    </location>
</feature>
<accession>A0A178M048</accession>
<dbReference type="RefSeq" id="WP_064281099.1">
    <property type="nucleotide sequence ID" value="NZ_LWCS01000016.1"/>
</dbReference>
<evidence type="ECO:0008006" key="7">
    <source>
        <dbReference type="Google" id="ProtNLM"/>
    </source>
</evidence>
<dbReference type="InterPro" id="IPR009003">
    <property type="entry name" value="Peptidase_S1_PA"/>
</dbReference>
<name>A0A178M048_MYCIR</name>
<dbReference type="SUPFAM" id="SSF50494">
    <property type="entry name" value="Trypsin-like serine proteases"/>
    <property type="match status" value="1"/>
</dbReference>
<dbReference type="PANTHER" id="PTHR43343:SF3">
    <property type="entry name" value="PROTEASE DO-LIKE 8, CHLOROPLASTIC"/>
    <property type="match status" value="1"/>
</dbReference>
<evidence type="ECO:0000256" key="2">
    <source>
        <dbReference type="ARBA" id="ARBA00022801"/>
    </source>
</evidence>
<dbReference type="EMBL" id="LWCS01000016">
    <property type="protein sequence ID" value="OAN39718.1"/>
    <property type="molecule type" value="Genomic_DNA"/>
</dbReference>
<evidence type="ECO:0000313" key="6">
    <source>
        <dbReference type="Proteomes" id="UP000078396"/>
    </source>
</evidence>
<dbReference type="AlphaFoldDB" id="A0A178M048"/>
<dbReference type="GO" id="GO:0004252">
    <property type="term" value="F:serine-type endopeptidase activity"/>
    <property type="evidence" value="ECO:0007669"/>
    <property type="project" value="InterPro"/>
</dbReference>
<organism evidence="5 6">
    <name type="scientific">Mycolicibacterium iranicum</name>
    <name type="common">Mycobacterium iranicum</name>
    <dbReference type="NCBI Taxonomy" id="912594"/>
    <lineage>
        <taxon>Bacteria</taxon>
        <taxon>Bacillati</taxon>
        <taxon>Actinomycetota</taxon>
        <taxon>Actinomycetes</taxon>
        <taxon>Mycobacteriales</taxon>
        <taxon>Mycobacteriaceae</taxon>
        <taxon>Mycolicibacterium</taxon>
    </lineage>
</organism>
<gene>
    <name evidence="5" type="ORF">A4X20_17150</name>
</gene>
<evidence type="ECO:0000256" key="3">
    <source>
        <dbReference type="SAM" id="MobiDB-lite"/>
    </source>
</evidence>
<protein>
    <recommendedName>
        <fullName evidence="7">Peptidase S1</fullName>
    </recommendedName>
</protein>
<keyword evidence="4" id="KW-0472">Membrane</keyword>
<dbReference type="Proteomes" id="UP000078396">
    <property type="component" value="Unassembled WGS sequence"/>
</dbReference>
<dbReference type="InterPro" id="IPR001940">
    <property type="entry name" value="Peptidase_S1C"/>
</dbReference>